<comment type="function">
    <text evidence="3">Participates actively in the response to hyperosmotic and heat shock by preventing the aggregation of stress-denatured proteins, in association with DnaK and GrpE. It is the nucleotide exchange factor for DnaK and may function as a thermosensor. Unfolded proteins bind initially to DnaJ; upon interaction with the DnaJ-bound protein, DnaK hydrolyzes its bound ATP, resulting in the formation of a stable complex. GrpE releases ADP from DnaK; ATP binding to DnaK triggers the release of the substrate protein, thus completing the reaction cycle. Several rounds of ATP-dependent interactions between DnaJ, DnaK and GrpE are required for fully efficient folding.</text>
</comment>
<dbReference type="GO" id="GO:0005737">
    <property type="term" value="C:cytoplasm"/>
    <property type="evidence" value="ECO:0007669"/>
    <property type="project" value="UniProtKB-SubCell"/>
</dbReference>
<dbReference type="InterPro" id="IPR000740">
    <property type="entry name" value="GrpE"/>
</dbReference>
<dbReference type="OrthoDB" id="5191115at2"/>
<dbReference type="AlphaFoldDB" id="A0A4R2H4C0"/>
<dbReference type="SUPFAM" id="SSF51064">
    <property type="entry name" value="Head domain of nucleotide exchange factor GrpE"/>
    <property type="match status" value="1"/>
</dbReference>
<dbReference type="PRINTS" id="PR00773">
    <property type="entry name" value="GRPEPROTEIN"/>
</dbReference>
<organism evidence="6 7">
    <name type="scientific">Kribbella steppae</name>
    <dbReference type="NCBI Taxonomy" id="2512223"/>
    <lineage>
        <taxon>Bacteria</taxon>
        <taxon>Bacillati</taxon>
        <taxon>Actinomycetota</taxon>
        <taxon>Actinomycetes</taxon>
        <taxon>Propionibacteriales</taxon>
        <taxon>Kribbellaceae</taxon>
        <taxon>Kribbella</taxon>
    </lineage>
</organism>
<comment type="caution">
    <text evidence="6">The sequence shown here is derived from an EMBL/GenBank/DDBJ whole genome shotgun (WGS) entry which is preliminary data.</text>
</comment>
<dbReference type="InterPro" id="IPR013805">
    <property type="entry name" value="GrpE_CC"/>
</dbReference>
<dbReference type="GO" id="GO:0042803">
    <property type="term" value="F:protein homodimerization activity"/>
    <property type="evidence" value="ECO:0007669"/>
    <property type="project" value="InterPro"/>
</dbReference>
<sequence length="165" mass="17966">MGDQETNTGTAPPPVEEALEEAREQAAEMEDRWRRTAAELDNFRKRVARESDQQRETERALVAASWLPVVDNLELALEHADAEYDAIVEGIQAVRDQALGVLAGLGYPRFDDSGKPFDPALHEAVGTTPTPDVPAGTIVHVVRPRYGDGTRVLRPAAVVVAAQES</sequence>
<dbReference type="SUPFAM" id="SSF58014">
    <property type="entry name" value="Coiled-coil domain of nucleotide exchange factor GrpE"/>
    <property type="match status" value="1"/>
</dbReference>
<evidence type="ECO:0000256" key="3">
    <source>
        <dbReference type="HAMAP-Rule" id="MF_01151"/>
    </source>
</evidence>
<dbReference type="Pfam" id="PF01025">
    <property type="entry name" value="GrpE"/>
    <property type="match status" value="1"/>
</dbReference>
<comment type="subunit">
    <text evidence="3">Homodimer.</text>
</comment>
<proteinExistence type="inferred from homology"/>
<dbReference type="PANTHER" id="PTHR21237">
    <property type="entry name" value="GRPE PROTEIN"/>
    <property type="match status" value="1"/>
</dbReference>
<dbReference type="Gene3D" id="2.30.22.10">
    <property type="entry name" value="Head domain of nucleotide exchange factor GrpE"/>
    <property type="match status" value="1"/>
</dbReference>
<dbReference type="GO" id="GO:0000774">
    <property type="term" value="F:adenyl-nucleotide exchange factor activity"/>
    <property type="evidence" value="ECO:0007669"/>
    <property type="project" value="InterPro"/>
</dbReference>
<reference evidence="6 7" key="1">
    <citation type="journal article" date="2015" name="Stand. Genomic Sci.">
        <title>Genomic Encyclopedia of Bacterial and Archaeal Type Strains, Phase III: the genomes of soil and plant-associated and newly described type strains.</title>
        <authorList>
            <person name="Whitman W.B."/>
            <person name="Woyke T."/>
            <person name="Klenk H.P."/>
            <person name="Zhou Y."/>
            <person name="Lilburn T.G."/>
            <person name="Beck B.J."/>
            <person name="De Vos P."/>
            <person name="Vandamme P."/>
            <person name="Eisen J.A."/>
            <person name="Garrity G."/>
            <person name="Hugenholtz P."/>
            <person name="Kyrpides N.C."/>
        </authorList>
    </citation>
    <scope>NUCLEOTIDE SEQUENCE [LARGE SCALE GENOMIC DNA]</scope>
    <source>
        <strain evidence="6 7">VKM Ac-2572</strain>
    </source>
</reference>
<evidence type="ECO:0000256" key="4">
    <source>
        <dbReference type="RuleBase" id="RU004478"/>
    </source>
</evidence>
<keyword evidence="3" id="KW-0346">Stress response</keyword>
<dbReference type="CDD" id="cd00446">
    <property type="entry name" value="GrpE"/>
    <property type="match status" value="1"/>
</dbReference>
<protein>
    <recommendedName>
        <fullName evidence="3">Protein GrpE</fullName>
    </recommendedName>
    <alternativeName>
        <fullName evidence="3">HSP-70 cofactor</fullName>
    </alternativeName>
</protein>
<keyword evidence="2 3" id="KW-0143">Chaperone</keyword>
<accession>A0A4R2H4C0</accession>
<keyword evidence="7" id="KW-1185">Reference proteome</keyword>
<dbReference type="GO" id="GO:0051082">
    <property type="term" value="F:unfolded protein binding"/>
    <property type="evidence" value="ECO:0007669"/>
    <property type="project" value="TreeGrafter"/>
</dbReference>
<evidence type="ECO:0000256" key="1">
    <source>
        <dbReference type="ARBA" id="ARBA00009054"/>
    </source>
</evidence>
<dbReference type="GO" id="GO:0051087">
    <property type="term" value="F:protein-folding chaperone binding"/>
    <property type="evidence" value="ECO:0007669"/>
    <property type="project" value="InterPro"/>
</dbReference>
<dbReference type="InterPro" id="IPR009012">
    <property type="entry name" value="GrpE_head"/>
</dbReference>
<comment type="similarity">
    <text evidence="1 3 4">Belongs to the GrpE family.</text>
</comment>
<comment type="subcellular location">
    <subcellularLocation>
        <location evidence="3">Cytoplasm</location>
    </subcellularLocation>
</comment>
<keyword evidence="3" id="KW-0963">Cytoplasm</keyword>
<dbReference type="RefSeq" id="WP_132212820.1">
    <property type="nucleotide sequence ID" value="NZ_SLWN01000012.1"/>
</dbReference>
<dbReference type="Gene3D" id="3.90.20.20">
    <property type="match status" value="1"/>
</dbReference>
<evidence type="ECO:0000313" key="7">
    <source>
        <dbReference type="Proteomes" id="UP000294508"/>
    </source>
</evidence>
<gene>
    <name evidence="3" type="primary">grpE</name>
    <name evidence="6" type="ORF">EV652_11232</name>
</gene>
<evidence type="ECO:0000256" key="2">
    <source>
        <dbReference type="ARBA" id="ARBA00023186"/>
    </source>
</evidence>
<feature type="compositionally biased region" description="Polar residues" evidence="5">
    <location>
        <begin position="1"/>
        <end position="10"/>
    </location>
</feature>
<dbReference type="Proteomes" id="UP000294508">
    <property type="component" value="Unassembled WGS sequence"/>
</dbReference>
<evidence type="ECO:0000313" key="6">
    <source>
        <dbReference type="EMBL" id="TCO20286.1"/>
    </source>
</evidence>
<dbReference type="PANTHER" id="PTHR21237:SF23">
    <property type="entry name" value="GRPE PROTEIN HOMOLOG, MITOCHONDRIAL"/>
    <property type="match status" value="1"/>
</dbReference>
<feature type="region of interest" description="Disordered" evidence="5">
    <location>
        <begin position="1"/>
        <end position="25"/>
    </location>
</feature>
<dbReference type="HAMAP" id="MF_01151">
    <property type="entry name" value="GrpE"/>
    <property type="match status" value="1"/>
</dbReference>
<dbReference type="GO" id="GO:0006457">
    <property type="term" value="P:protein folding"/>
    <property type="evidence" value="ECO:0007669"/>
    <property type="project" value="InterPro"/>
</dbReference>
<dbReference type="EMBL" id="SLWN01000012">
    <property type="protein sequence ID" value="TCO20286.1"/>
    <property type="molecule type" value="Genomic_DNA"/>
</dbReference>
<name>A0A4R2H4C0_9ACTN</name>
<evidence type="ECO:0000256" key="5">
    <source>
        <dbReference type="SAM" id="MobiDB-lite"/>
    </source>
</evidence>